<accession>A0A0P0UTT6</accession>
<evidence type="ECO:0000313" key="3">
    <source>
        <dbReference type="Proteomes" id="UP000067399"/>
    </source>
</evidence>
<gene>
    <name evidence="2" type="ORF">BSEPE_1349</name>
</gene>
<keyword evidence="2" id="KW-0808">Transferase</keyword>
<dbReference type="EMBL" id="AP013042">
    <property type="protein sequence ID" value="BAS68332.1"/>
    <property type="molecule type" value="Genomic_DNA"/>
</dbReference>
<dbReference type="AlphaFoldDB" id="A0A0P0UTT6"/>
<dbReference type="STRING" id="1303921.BSEPE_1349"/>
<keyword evidence="3" id="KW-1185">Reference proteome</keyword>
<sequence length="254" mass="28857">MFKVLVIWRSKKILLSLSQLIMKRKPFEMLFKEHSKVIVVDDGSNDNTILELKGLPIDLIEHKMNQGKASSLWDGFQLALKKEVDFIVTLDGDAQHAPEDTGLLIDKRLKYNHHIIIGARLADKDSIPAKRYYANKIANFWIAWAAGYPISDSQSGFRLYPANFLKKLKISTSKNNSFVFESEIIIKAAQVGIISQSVPIPAVYREDARPSHFQGVRDITLITLMVAKFLILRGVYPQGLYKSAIKPMILKLFR</sequence>
<dbReference type="SUPFAM" id="SSF53448">
    <property type="entry name" value="Nucleotide-diphospho-sugar transferases"/>
    <property type="match status" value="1"/>
</dbReference>
<dbReference type="Pfam" id="PF00535">
    <property type="entry name" value="Glycos_transf_2"/>
    <property type="match status" value="1"/>
</dbReference>
<dbReference type="PANTHER" id="PTHR48090:SF7">
    <property type="entry name" value="RFBJ PROTEIN"/>
    <property type="match status" value="1"/>
</dbReference>
<dbReference type="CDD" id="cd04179">
    <property type="entry name" value="DPM_DPG-synthase_like"/>
    <property type="match status" value="1"/>
</dbReference>
<protein>
    <submittedName>
        <fullName evidence="2">Cell wall biogenesis glycosyl transferase</fullName>
    </submittedName>
</protein>
<reference evidence="2 3" key="2">
    <citation type="journal article" date="2016" name="ISME J.">
        <title>Heterogeneous composition of key metabolic gene clusters in a vent mussel symbiont population.</title>
        <authorList>
            <person name="Ikuta T."/>
            <person name="Takaki Y."/>
            <person name="Nagai Y."/>
            <person name="Shimamura S."/>
            <person name="Tsuda M."/>
            <person name="Kawagucci S."/>
            <person name="Aoki Y."/>
            <person name="Inoue K."/>
            <person name="Teruya M."/>
            <person name="Satou K."/>
            <person name="Teruya K."/>
            <person name="Shimoji M."/>
            <person name="Tamotsu H."/>
            <person name="Hirano T."/>
            <person name="Maruyama T."/>
            <person name="Yoshida T."/>
        </authorList>
    </citation>
    <scope>NUCLEOTIDE SEQUENCE [LARGE SCALE GENOMIC DNA]</scope>
    <source>
        <strain evidence="2 3">Myojin Knoll</strain>
    </source>
</reference>
<evidence type="ECO:0000259" key="1">
    <source>
        <dbReference type="Pfam" id="PF00535"/>
    </source>
</evidence>
<dbReference type="InterPro" id="IPR001173">
    <property type="entry name" value="Glyco_trans_2-like"/>
</dbReference>
<proteinExistence type="predicted"/>
<dbReference type="GO" id="GO:0016740">
    <property type="term" value="F:transferase activity"/>
    <property type="evidence" value="ECO:0007669"/>
    <property type="project" value="UniProtKB-KW"/>
</dbReference>
<evidence type="ECO:0000313" key="2">
    <source>
        <dbReference type="EMBL" id="BAS68332.1"/>
    </source>
</evidence>
<dbReference type="KEGG" id="ebh:BSEPE_1349"/>
<dbReference type="InterPro" id="IPR029044">
    <property type="entry name" value="Nucleotide-diphossugar_trans"/>
</dbReference>
<name>A0A0P0UTT6_9GAMM</name>
<dbReference type="Proteomes" id="UP000067399">
    <property type="component" value="Chromosome"/>
</dbReference>
<feature type="domain" description="Glycosyltransferase 2-like" evidence="1">
    <location>
        <begin position="33"/>
        <end position="149"/>
    </location>
</feature>
<organism evidence="2 3">
    <name type="scientific">endosymbiont of Bathymodiolus septemdierum str. Myojin knoll</name>
    <dbReference type="NCBI Taxonomy" id="1303921"/>
    <lineage>
        <taxon>Bacteria</taxon>
        <taxon>Pseudomonadati</taxon>
        <taxon>Pseudomonadota</taxon>
        <taxon>Gammaproteobacteria</taxon>
        <taxon>sulfur-oxidizing symbionts</taxon>
    </lineage>
</organism>
<dbReference type="InterPro" id="IPR050256">
    <property type="entry name" value="Glycosyltransferase_2"/>
</dbReference>
<reference evidence="2 3" key="1">
    <citation type="journal article" date="2000" name="Mar. Ecol. Prog. Ser.">
        <title>Phylogenetic characterization of endosymbionts in three hydrothermal vent mussels: influence on host distributions.</title>
        <authorList>
            <person name="Fujiwara Y."/>
            <person name="Takai K."/>
            <person name="Uematsu K."/>
            <person name="Tsuchida S."/>
            <person name="Hunt J.C."/>
            <person name="Hashimoto J."/>
        </authorList>
    </citation>
    <scope>NUCLEOTIDE SEQUENCE [LARGE SCALE GENOMIC DNA]</scope>
    <source>
        <strain evidence="2 3">Myojin Knoll</strain>
    </source>
</reference>
<dbReference type="Gene3D" id="3.90.550.10">
    <property type="entry name" value="Spore Coat Polysaccharide Biosynthesis Protein SpsA, Chain A"/>
    <property type="match status" value="1"/>
</dbReference>
<dbReference type="PANTHER" id="PTHR48090">
    <property type="entry name" value="UNDECAPRENYL-PHOSPHATE 4-DEOXY-4-FORMAMIDO-L-ARABINOSE TRANSFERASE-RELATED"/>
    <property type="match status" value="1"/>
</dbReference>